<dbReference type="InterPro" id="IPR001845">
    <property type="entry name" value="HTH_ArsR_DNA-bd_dom"/>
</dbReference>
<dbReference type="EMBL" id="CP002117">
    <property type="protein sequence ID" value="ADN34885.1"/>
    <property type="molecule type" value="Genomic_DNA"/>
</dbReference>
<dbReference type="CDD" id="cd00090">
    <property type="entry name" value="HTH_ARSR"/>
    <property type="match status" value="1"/>
</dbReference>
<dbReference type="OrthoDB" id="371687at2157"/>
<dbReference type="KEGG" id="mpi:Mpet_0104"/>
<protein>
    <submittedName>
        <fullName evidence="3">Transcriptional regulator, ArsR family</fullName>
    </submittedName>
</protein>
<dbReference type="eggNOG" id="arCOG01688">
    <property type="taxonomic scope" value="Archaea"/>
</dbReference>
<dbReference type="AlphaFoldDB" id="E1RDZ4"/>
<dbReference type="HOGENOM" id="CLU_1136066_0_0_2"/>
<evidence type="ECO:0000259" key="1">
    <source>
        <dbReference type="SMART" id="SM00418"/>
    </source>
</evidence>
<dbReference type="Gene3D" id="3.30.1380.20">
    <property type="entry name" value="Trafficking protein particle complex subunit 3"/>
    <property type="match status" value="1"/>
</dbReference>
<dbReference type="SMART" id="SM00989">
    <property type="entry name" value="V4R"/>
    <property type="match status" value="1"/>
</dbReference>
<dbReference type="STRING" id="679926.Mpet_0104"/>
<name>E1RDZ4_METP4</name>
<dbReference type="GeneID" id="9742542"/>
<dbReference type="InterPro" id="IPR004096">
    <property type="entry name" value="V4R"/>
</dbReference>
<dbReference type="Pfam" id="PF01022">
    <property type="entry name" value="HTH_5"/>
    <property type="match status" value="1"/>
</dbReference>
<feature type="domain" description="4-vinyl reductase 4VR" evidence="2">
    <location>
        <begin position="190"/>
        <end position="252"/>
    </location>
</feature>
<reference evidence="3 4" key="1">
    <citation type="journal article" date="2010" name="Stand. Genomic Sci.">
        <title>Complete genome sequence of Methanoplanus petrolearius type strain (SEBR 4847).</title>
        <authorList>
            <person name="Brambilla E."/>
            <person name="Djao O.D."/>
            <person name="Daligault H."/>
            <person name="Lapidus A."/>
            <person name="Lucas S."/>
            <person name="Hammon N."/>
            <person name="Nolan M."/>
            <person name="Tice H."/>
            <person name="Cheng J.F."/>
            <person name="Han C."/>
            <person name="Tapia R."/>
            <person name="Goodwin L."/>
            <person name="Pitluck S."/>
            <person name="Liolios K."/>
            <person name="Ivanova N."/>
            <person name="Mavromatis K."/>
            <person name="Mikhailova N."/>
            <person name="Pati A."/>
            <person name="Chen A."/>
            <person name="Palaniappan K."/>
            <person name="Land M."/>
            <person name="Hauser L."/>
            <person name="Chang Y.J."/>
            <person name="Jeffries C.D."/>
            <person name="Rohde M."/>
            <person name="Spring S."/>
            <person name="Sikorski J."/>
            <person name="Goker M."/>
            <person name="Woyke T."/>
            <person name="Bristow J."/>
            <person name="Eisen J.A."/>
            <person name="Markowitz V."/>
            <person name="Hugenholtz P."/>
            <person name="Kyrpides N.C."/>
            <person name="Klenk H.P."/>
        </authorList>
    </citation>
    <scope>NUCLEOTIDE SEQUENCE [LARGE SCALE GENOMIC DNA]</scope>
    <source>
        <strain evidence="4">DSM 11571 / OCM 486 / SEBR 4847</strain>
    </source>
</reference>
<evidence type="ECO:0000259" key="2">
    <source>
        <dbReference type="SMART" id="SM00989"/>
    </source>
</evidence>
<dbReference type="SMART" id="SM00418">
    <property type="entry name" value="HTH_ARSR"/>
    <property type="match status" value="1"/>
</dbReference>
<dbReference type="Gene3D" id="1.10.10.10">
    <property type="entry name" value="Winged helix-like DNA-binding domain superfamily/Winged helix DNA-binding domain"/>
    <property type="match status" value="1"/>
</dbReference>
<feature type="domain" description="HTH arsR-type" evidence="1">
    <location>
        <begin position="21"/>
        <end position="97"/>
    </location>
</feature>
<gene>
    <name evidence="3" type="ordered locus">Mpet_0104</name>
</gene>
<evidence type="ECO:0000313" key="3">
    <source>
        <dbReference type="EMBL" id="ADN34885.1"/>
    </source>
</evidence>
<dbReference type="RefSeq" id="WP_013328064.1">
    <property type="nucleotide sequence ID" value="NC_014507.1"/>
</dbReference>
<dbReference type="PANTHER" id="PTHR35090">
    <property type="entry name" value="DNA-DIRECTED RNA POLYMERASE SUBUNIT I"/>
    <property type="match status" value="1"/>
</dbReference>
<dbReference type="GO" id="GO:0003700">
    <property type="term" value="F:DNA-binding transcription factor activity"/>
    <property type="evidence" value="ECO:0007669"/>
    <property type="project" value="InterPro"/>
</dbReference>
<sequence length="260" mass="29131">MKATEQTEEKADALIFLKNGRTIVVNSPVRIEILRMVMTGEQRFDDIVRRIGRAKSTVSVHLRDMTDDGILAERTDENDARRKFLYLDARYLGTIAAPVCQMPAGWEEQPVLGDSVRPASVFRLIFNTIRTSLLQSGVNIEPVLFSAGIRAGNEVAKIVSDNSNEEFLKKLSDFFRSNELGKITIEEGDQLVITVTDCYECQDLPKIGRPACSFDCGLLTAVFTRQTGDEVDVTETHCYAAGDPFCRFVITKKEEVPREN</sequence>
<organism evidence="3 4">
    <name type="scientific">Methanolacinia petrolearia (strain DSM 11571 / OCM 486 / SEBR 4847)</name>
    <name type="common">Methanoplanus petrolearius</name>
    <dbReference type="NCBI Taxonomy" id="679926"/>
    <lineage>
        <taxon>Archaea</taxon>
        <taxon>Methanobacteriati</taxon>
        <taxon>Methanobacteriota</taxon>
        <taxon>Stenosarchaea group</taxon>
        <taxon>Methanomicrobia</taxon>
        <taxon>Methanomicrobiales</taxon>
        <taxon>Methanomicrobiaceae</taxon>
        <taxon>Methanolacinia</taxon>
    </lineage>
</organism>
<accession>E1RDZ4</accession>
<dbReference type="Proteomes" id="UP000006565">
    <property type="component" value="Chromosome"/>
</dbReference>
<dbReference type="PANTHER" id="PTHR35090:SF2">
    <property type="entry name" value="ARSR FAMILY TRANSCRIPTIONAL REGULATOR"/>
    <property type="match status" value="1"/>
</dbReference>
<dbReference type="InterPro" id="IPR011991">
    <property type="entry name" value="ArsR-like_HTH"/>
</dbReference>
<proteinExistence type="predicted"/>
<evidence type="ECO:0000313" key="4">
    <source>
        <dbReference type="Proteomes" id="UP000006565"/>
    </source>
</evidence>
<dbReference type="eggNOG" id="arCOG02611">
    <property type="taxonomic scope" value="Archaea"/>
</dbReference>
<dbReference type="SUPFAM" id="SSF111126">
    <property type="entry name" value="Ligand-binding domain in the NO signalling and Golgi transport"/>
    <property type="match status" value="1"/>
</dbReference>
<dbReference type="Pfam" id="PF02830">
    <property type="entry name" value="V4R"/>
    <property type="match status" value="1"/>
</dbReference>
<dbReference type="InterPro" id="IPR036388">
    <property type="entry name" value="WH-like_DNA-bd_sf"/>
</dbReference>
<dbReference type="InterPro" id="IPR024096">
    <property type="entry name" value="NO_sig/Golgi_transp_ligand-bd"/>
</dbReference>
<keyword evidence="4" id="KW-1185">Reference proteome</keyword>
<dbReference type="InterPro" id="IPR036390">
    <property type="entry name" value="WH_DNA-bd_sf"/>
</dbReference>
<dbReference type="SUPFAM" id="SSF46785">
    <property type="entry name" value="Winged helix' DNA-binding domain"/>
    <property type="match status" value="1"/>
</dbReference>